<protein>
    <submittedName>
        <fullName evidence="4">Uncharacterized protein</fullName>
    </submittedName>
</protein>
<evidence type="ECO:0000313" key="2">
    <source>
        <dbReference type="EMBL" id="CAE0689655.1"/>
    </source>
</evidence>
<dbReference type="AlphaFoldDB" id="A0A6S8SW44"/>
<evidence type="ECO:0000313" key="4">
    <source>
        <dbReference type="EMBL" id="CAE0689660.1"/>
    </source>
</evidence>
<dbReference type="EMBL" id="HBIW01006143">
    <property type="protein sequence ID" value="CAE0689659.1"/>
    <property type="molecule type" value="Transcribed_RNA"/>
</dbReference>
<gene>
    <name evidence="1" type="ORF">PCAL00307_LOCUS5088</name>
    <name evidence="2" type="ORF">PCAL00307_LOCUS5090</name>
    <name evidence="3" type="ORF">PCAL00307_LOCUS5094</name>
    <name evidence="4" type="ORF">PCAL00307_LOCUS5095</name>
    <name evidence="5" type="ORF">PCAL00307_LOCUS5100</name>
    <name evidence="6" type="ORF">PCAL00307_LOCUS5102</name>
</gene>
<evidence type="ECO:0000313" key="6">
    <source>
        <dbReference type="EMBL" id="CAE0689667.1"/>
    </source>
</evidence>
<dbReference type="EMBL" id="HBIW01006137">
    <property type="protein sequence ID" value="CAE0689653.1"/>
    <property type="molecule type" value="Transcribed_RNA"/>
</dbReference>
<reference evidence="4" key="1">
    <citation type="submission" date="2021-01" db="EMBL/GenBank/DDBJ databases">
        <authorList>
            <person name="Corre E."/>
            <person name="Pelletier E."/>
            <person name="Niang G."/>
            <person name="Scheremetjew M."/>
            <person name="Finn R."/>
            <person name="Kale V."/>
            <person name="Holt S."/>
            <person name="Cochrane G."/>
            <person name="Meng A."/>
            <person name="Brown T."/>
            <person name="Cohen L."/>
        </authorList>
    </citation>
    <scope>NUCLEOTIDE SEQUENCE</scope>
    <source>
        <strain evidence="4">CCMP1756</strain>
    </source>
</reference>
<name>A0A6S8SW44_9STRA</name>
<dbReference type="EMBL" id="HBIW01006144">
    <property type="protein sequence ID" value="CAE0689660.1"/>
    <property type="molecule type" value="Transcribed_RNA"/>
</dbReference>
<evidence type="ECO:0000313" key="1">
    <source>
        <dbReference type="EMBL" id="CAE0689653.1"/>
    </source>
</evidence>
<dbReference type="EMBL" id="HBIW01006151">
    <property type="protein sequence ID" value="CAE0689667.1"/>
    <property type="molecule type" value="Transcribed_RNA"/>
</dbReference>
<sequence>MQPSPGRPARTLGQVLGVGIMSILILHHLNDQDAFGNINLTFLLAYGQSFTQLGGFATTLHFQKENDKEQHLRDGAGTKMTRIPAIASMDKKKYSSAYKIRTRVASPLPRMLKRLLGL</sequence>
<accession>A0A6S8SW44</accession>
<evidence type="ECO:0000313" key="5">
    <source>
        <dbReference type="EMBL" id="CAE0689665.1"/>
    </source>
</evidence>
<proteinExistence type="predicted"/>
<organism evidence="4">
    <name type="scientific">Pelagomonas calceolata</name>
    <dbReference type="NCBI Taxonomy" id="35677"/>
    <lineage>
        <taxon>Eukaryota</taxon>
        <taxon>Sar</taxon>
        <taxon>Stramenopiles</taxon>
        <taxon>Ochrophyta</taxon>
        <taxon>Pelagophyceae</taxon>
        <taxon>Pelagomonadales</taxon>
        <taxon>Pelagomonadaceae</taxon>
        <taxon>Pelagomonas</taxon>
    </lineage>
</organism>
<evidence type="ECO:0000313" key="3">
    <source>
        <dbReference type="EMBL" id="CAE0689659.1"/>
    </source>
</evidence>
<dbReference type="EMBL" id="HBIW01006149">
    <property type="protein sequence ID" value="CAE0689665.1"/>
    <property type="molecule type" value="Transcribed_RNA"/>
</dbReference>
<dbReference type="EMBL" id="HBIW01006139">
    <property type="protein sequence ID" value="CAE0689655.1"/>
    <property type="molecule type" value="Transcribed_RNA"/>
</dbReference>